<sequence length="91" mass="10281">MSEDHHSPEYYRGRFRKLIYSVGGILIVGTIATFAADLLGVFENFTHAIIFAMSVAVIKAAAVVAVFMHLWWDAKWKTIWVTLACTFVFLV</sequence>
<feature type="transmembrane region" description="Helical" evidence="6">
    <location>
        <begin position="18"/>
        <end position="42"/>
    </location>
</feature>
<evidence type="ECO:0000256" key="5">
    <source>
        <dbReference type="ARBA" id="ARBA00023136"/>
    </source>
</evidence>
<proteinExistence type="predicted"/>
<dbReference type="AlphaFoldDB" id="A0A382LC58"/>
<dbReference type="Pfam" id="PF03626">
    <property type="entry name" value="COX4_pro"/>
    <property type="match status" value="1"/>
</dbReference>
<keyword evidence="5 6" id="KW-0472">Membrane</keyword>
<evidence type="ECO:0000256" key="3">
    <source>
        <dbReference type="ARBA" id="ARBA00022692"/>
    </source>
</evidence>
<dbReference type="InterPro" id="IPR005171">
    <property type="entry name" value="Cyt_c_oxidase_su4_prok"/>
</dbReference>
<comment type="subcellular location">
    <subcellularLocation>
        <location evidence="1">Cell membrane</location>
        <topology evidence="1">Multi-pass membrane protein</topology>
    </subcellularLocation>
</comment>
<name>A0A382LC58_9ZZZZ</name>
<keyword evidence="4 6" id="KW-1133">Transmembrane helix</keyword>
<gene>
    <name evidence="7" type="ORF">METZ01_LOCUS286507</name>
</gene>
<protein>
    <submittedName>
        <fullName evidence="7">Uncharacterized protein</fullName>
    </submittedName>
</protein>
<feature type="non-terminal residue" evidence="7">
    <location>
        <position position="91"/>
    </location>
</feature>
<evidence type="ECO:0000256" key="1">
    <source>
        <dbReference type="ARBA" id="ARBA00004651"/>
    </source>
</evidence>
<keyword evidence="3 6" id="KW-0812">Transmembrane</keyword>
<evidence type="ECO:0000256" key="2">
    <source>
        <dbReference type="ARBA" id="ARBA00022475"/>
    </source>
</evidence>
<keyword evidence="2" id="KW-1003">Cell membrane</keyword>
<dbReference type="GO" id="GO:0005886">
    <property type="term" value="C:plasma membrane"/>
    <property type="evidence" value="ECO:0007669"/>
    <property type="project" value="UniProtKB-SubCell"/>
</dbReference>
<evidence type="ECO:0000256" key="6">
    <source>
        <dbReference type="SAM" id="Phobius"/>
    </source>
</evidence>
<reference evidence="7" key="1">
    <citation type="submission" date="2018-05" db="EMBL/GenBank/DDBJ databases">
        <authorList>
            <person name="Lanie J.A."/>
            <person name="Ng W.-L."/>
            <person name="Kazmierczak K.M."/>
            <person name="Andrzejewski T.M."/>
            <person name="Davidsen T.M."/>
            <person name="Wayne K.J."/>
            <person name="Tettelin H."/>
            <person name="Glass J.I."/>
            <person name="Rusch D."/>
            <person name="Podicherti R."/>
            <person name="Tsui H.-C.T."/>
            <person name="Winkler M.E."/>
        </authorList>
    </citation>
    <scope>NUCLEOTIDE SEQUENCE</scope>
</reference>
<evidence type="ECO:0000256" key="4">
    <source>
        <dbReference type="ARBA" id="ARBA00022989"/>
    </source>
</evidence>
<organism evidence="7">
    <name type="scientific">marine metagenome</name>
    <dbReference type="NCBI Taxonomy" id="408172"/>
    <lineage>
        <taxon>unclassified sequences</taxon>
        <taxon>metagenomes</taxon>
        <taxon>ecological metagenomes</taxon>
    </lineage>
</organism>
<feature type="transmembrane region" description="Helical" evidence="6">
    <location>
        <begin position="48"/>
        <end position="72"/>
    </location>
</feature>
<accession>A0A382LC58</accession>
<dbReference type="EMBL" id="UINC01085785">
    <property type="protein sequence ID" value="SVC33653.1"/>
    <property type="molecule type" value="Genomic_DNA"/>
</dbReference>
<evidence type="ECO:0000313" key="7">
    <source>
        <dbReference type="EMBL" id="SVC33653.1"/>
    </source>
</evidence>